<dbReference type="Proteomes" id="UP000254134">
    <property type="component" value="Unassembled WGS sequence"/>
</dbReference>
<dbReference type="NCBIfam" id="NF004051">
    <property type="entry name" value="PRK05571.1"/>
    <property type="match status" value="1"/>
</dbReference>
<feature type="active site" description="Proton donor" evidence="3">
    <location>
        <position position="99"/>
    </location>
</feature>
<reference evidence="4 5" key="1">
    <citation type="submission" date="2018-07" db="EMBL/GenBank/DDBJ databases">
        <title>High-quality-draft genome sequence of Gaiella occulta.</title>
        <authorList>
            <person name="Severino R."/>
            <person name="Froufe H.J.C."/>
            <person name="Rainey F.A."/>
            <person name="Barroso C."/>
            <person name="Albuquerque L."/>
            <person name="Lobo-Da-Cunha A."/>
            <person name="Da Costa M.S."/>
            <person name="Egas C."/>
        </authorList>
    </citation>
    <scope>NUCLEOTIDE SEQUENCE [LARGE SCALE GENOMIC DNA]</scope>
    <source>
        <strain evidence="4 5">F2-233</strain>
    </source>
</reference>
<dbReference type="GO" id="GO:0016861">
    <property type="term" value="F:intramolecular oxidoreductase activity, interconverting aldoses and ketoses"/>
    <property type="evidence" value="ECO:0007669"/>
    <property type="project" value="UniProtKB-ARBA"/>
</dbReference>
<dbReference type="NCBIfam" id="TIGR00689">
    <property type="entry name" value="rpiB_lacA_lacB"/>
    <property type="match status" value="1"/>
</dbReference>
<proteinExistence type="inferred from homology"/>
<dbReference type="GO" id="GO:0005975">
    <property type="term" value="P:carbohydrate metabolic process"/>
    <property type="evidence" value="ECO:0007669"/>
    <property type="project" value="InterPro"/>
</dbReference>
<evidence type="ECO:0000313" key="4">
    <source>
        <dbReference type="EMBL" id="RDI75656.1"/>
    </source>
</evidence>
<evidence type="ECO:0000256" key="1">
    <source>
        <dbReference type="ARBA" id="ARBA00008754"/>
    </source>
</evidence>
<dbReference type="PIRSF" id="PIRSF005384">
    <property type="entry name" value="RpiB_LacA_B"/>
    <property type="match status" value="1"/>
</dbReference>
<comment type="similarity">
    <text evidence="1">Belongs to the LacAB/RpiB family.</text>
</comment>
<dbReference type="Gene3D" id="3.40.1400.10">
    <property type="entry name" value="Sugar-phosphate isomerase, RpiB/LacA/LacB"/>
    <property type="match status" value="1"/>
</dbReference>
<comment type="caution">
    <text evidence="4">The sequence shown here is derived from an EMBL/GenBank/DDBJ whole genome shotgun (WGS) entry which is preliminary data.</text>
</comment>
<sequence length="151" mass="15894">MKVAAAFDHRGAKLRDAVLAAIAAAGHEAIDLGTGADTPPVDYPDKALELGMEIRRGAAERGVLVCGSGVGASVAASKVPGIRAAICHDTYSAHQGVEHDDMNVLCLGSEIVGAELARELVRAFLGARFDGGERYLRRLEKVLELERMTNG</sequence>
<dbReference type="RefSeq" id="WP_114794560.1">
    <property type="nucleotide sequence ID" value="NZ_QQZY01000001.1"/>
</dbReference>
<dbReference type="PANTHER" id="PTHR43732:SF1">
    <property type="entry name" value="RIBOSE 5-PHOSPHATE ISOMERASE"/>
    <property type="match status" value="1"/>
</dbReference>
<protein>
    <submittedName>
        <fullName evidence="4">Sugar-phosphate isomerase, RpiB/LacA/LacB family</fullName>
    </submittedName>
</protein>
<reference evidence="5" key="2">
    <citation type="journal article" date="2019" name="MicrobiologyOpen">
        <title>High-quality draft genome sequence of Gaiella occulta isolated from a 150 meter deep mineral water borehole and comparison with the genome sequences of other deep-branching lineages of the phylum Actinobacteria.</title>
        <authorList>
            <person name="Severino R."/>
            <person name="Froufe H.J.C."/>
            <person name="Barroso C."/>
            <person name="Albuquerque L."/>
            <person name="Lobo-da-Cunha A."/>
            <person name="da Costa M.S."/>
            <person name="Egas C."/>
        </authorList>
    </citation>
    <scope>NUCLEOTIDE SEQUENCE [LARGE SCALE GENOMIC DNA]</scope>
    <source>
        <strain evidence="5">F2-233</strain>
    </source>
</reference>
<dbReference type="InterPro" id="IPR003500">
    <property type="entry name" value="RpiB_LacA_LacB"/>
</dbReference>
<dbReference type="InterPro" id="IPR051812">
    <property type="entry name" value="SPI_LacAB/RpiB"/>
</dbReference>
<dbReference type="PANTHER" id="PTHR43732">
    <property type="entry name" value="RIBOSE 5-PHOSPHATE ISOMERASE-RELATED"/>
    <property type="match status" value="1"/>
</dbReference>
<accession>A0A7M2YZU6</accession>
<keyword evidence="5" id="KW-1185">Reference proteome</keyword>
<evidence type="ECO:0000256" key="2">
    <source>
        <dbReference type="ARBA" id="ARBA00023235"/>
    </source>
</evidence>
<dbReference type="EMBL" id="QQZY01000001">
    <property type="protein sequence ID" value="RDI75656.1"/>
    <property type="molecule type" value="Genomic_DNA"/>
</dbReference>
<organism evidence="4 5">
    <name type="scientific">Gaiella occulta</name>
    <dbReference type="NCBI Taxonomy" id="1002870"/>
    <lineage>
        <taxon>Bacteria</taxon>
        <taxon>Bacillati</taxon>
        <taxon>Actinomycetota</taxon>
        <taxon>Thermoleophilia</taxon>
        <taxon>Gaiellales</taxon>
        <taxon>Gaiellaceae</taxon>
        <taxon>Gaiella</taxon>
    </lineage>
</organism>
<gene>
    <name evidence="4" type="ORF">Gocc_0075</name>
</gene>
<dbReference type="SUPFAM" id="SSF89623">
    <property type="entry name" value="Ribose/Galactose isomerase RpiB/AlsB"/>
    <property type="match status" value="1"/>
</dbReference>
<keyword evidence="2 4" id="KW-0413">Isomerase</keyword>
<dbReference type="Pfam" id="PF02502">
    <property type="entry name" value="LacAB_rpiB"/>
    <property type="match status" value="1"/>
</dbReference>
<dbReference type="AlphaFoldDB" id="A0A7M2YZU6"/>
<name>A0A7M2YZU6_9ACTN</name>
<evidence type="ECO:0000256" key="3">
    <source>
        <dbReference type="PIRSR" id="PIRSR005384-1"/>
    </source>
</evidence>
<dbReference type="OrthoDB" id="1778624at2"/>
<feature type="active site" description="Proton acceptor" evidence="3">
    <location>
        <position position="66"/>
    </location>
</feature>
<evidence type="ECO:0000313" key="5">
    <source>
        <dbReference type="Proteomes" id="UP000254134"/>
    </source>
</evidence>
<dbReference type="InterPro" id="IPR036569">
    <property type="entry name" value="RpiB_LacA_LacB_sf"/>
</dbReference>